<dbReference type="RefSeq" id="WP_380022851.1">
    <property type="nucleotide sequence ID" value="NZ_JBHSHD010000017.1"/>
</dbReference>
<protein>
    <recommendedName>
        <fullName evidence="4">Secreted protein</fullName>
    </recommendedName>
</protein>
<proteinExistence type="predicted"/>
<reference evidence="3" key="1">
    <citation type="journal article" date="2019" name="Int. J. Syst. Evol. Microbiol.">
        <title>The Global Catalogue of Microorganisms (GCM) 10K type strain sequencing project: providing services to taxonomists for standard genome sequencing and annotation.</title>
        <authorList>
            <consortium name="The Broad Institute Genomics Platform"/>
            <consortium name="The Broad Institute Genome Sequencing Center for Infectious Disease"/>
            <person name="Wu L."/>
            <person name="Ma J."/>
        </authorList>
    </citation>
    <scope>NUCLEOTIDE SEQUENCE [LARGE SCALE GENOMIC DNA]</scope>
    <source>
        <strain evidence="3">CCUG 30340</strain>
    </source>
</reference>
<name>A0ABV9R034_9GAMM</name>
<evidence type="ECO:0008006" key="4">
    <source>
        <dbReference type="Google" id="ProtNLM"/>
    </source>
</evidence>
<dbReference type="Proteomes" id="UP001595886">
    <property type="component" value="Unassembled WGS sequence"/>
</dbReference>
<feature type="signal peptide" evidence="1">
    <location>
        <begin position="1"/>
        <end position="25"/>
    </location>
</feature>
<gene>
    <name evidence="2" type="ORF">ACFO6Q_19515</name>
</gene>
<accession>A0ABV9R034</accession>
<keyword evidence="1" id="KW-0732">Signal</keyword>
<sequence>MIKLKSGIFTALAAMGAFVASPAFAGHYEIWNGSAWVSTGDSVDLSGPTTASPAMIPVPCTNAVFTLSLPATGTTLPVSPPAKVSTATFGTSTACTSITKVLPWNVSAPDASGKVTISNISIHFTSPNTTCTGSISGTLAPLSPTPPTTNTYGFTGALGPCTDVRSTANPPPSGPAALKSTKPIRWVAVP</sequence>
<evidence type="ECO:0000313" key="3">
    <source>
        <dbReference type="Proteomes" id="UP001595886"/>
    </source>
</evidence>
<feature type="chain" id="PRO_5046595820" description="Secreted protein" evidence="1">
    <location>
        <begin position="26"/>
        <end position="190"/>
    </location>
</feature>
<evidence type="ECO:0000256" key="1">
    <source>
        <dbReference type="SAM" id="SignalP"/>
    </source>
</evidence>
<evidence type="ECO:0000313" key="2">
    <source>
        <dbReference type="EMBL" id="MFC4822517.1"/>
    </source>
</evidence>
<organism evidence="2 3">
    <name type="scientific">Dokdonella ginsengisoli</name>
    <dbReference type="NCBI Taxonomy" id="363846"/>
    <lineage>
        <taxon>Bacteria</taxon>
        <taxon>Pseudomonadati</taxon>
        <taxon>Pseudomonadota</taxon>
        <taxon>Gammaproteobacteria</taxon>
        <taxon>Lysobacterales</taxon>
        <taxon>Rhodanobacteraceae</taxon>
        <taxon>Dokdonella</taxon>
    </lineage>
</organism>
<comment type="caution">
    <text evidence="2">The sequence shown here is derived from an EMBL/GenBank/DDBJ whole genome shotgun (WGS) entry which is preliminary data.</text>
</comment>
<dbReference type="EMBL" id="JBHSHD010000017">
    <property type="protein sequence ID" value="MFC4822517.1"/>
    <property type="molecule type" value="Genomic_DNA"/>
</dbReference>
<keyword evidence="3" id="KW-1185">Reference proteome</keyword>